<protein>
    <recommendedName>
        <fullName evidence="3">DUF6545 domain-containing protein</fullName>
    </recommendedName>
</protein>
<feature type="domain" description="DUF6545" evidence="3">
    <location>
        <begin position="240"/>
        <end position="369"/>
    </location>
</feature>
<name>A0A1Y5Y5I4_KIBAR</name>
<feature type="transmembrane region" description="Helical" evidence="2">
    <location>
        <begin position="168"/>
        <end position="186"/>
    </location>
</feature>
<dbReference type="InterPro" id="IPR046675">
    <property type="entry name" value="DUF6545"/>
</dbReference>
<dbReference type="OrthoDB" id="3685619at2"/>
<keyword evidence="5" id="KW-1185">Reference proteome</keyword>
<dbReference type="Pfam" id="PF20182">
    <property type="entry name" value="DUF6545"/>
    <property type="match status" value="1"/>
</dbReference>
<feature type="transmembrane region" description="Helical" evidence="2">
    <location>
        <begin position="63"/>
        <end position="82"/>
    </location>
</feature>
<dbReference type="InterPro" id="IPR050039">
    <property type="entry name" value="MAB_1171c-like"/>
</dbReference>
<accession>A0A1Y5Y5I4</accession>
<feature type="transmembrane region" description="Helical" evidence="2">
    <location>
        <begin position="135"/>
        <end position="156"/>
    </location>
</feature>
<proteinExistence type="predicted"/>
<gene>
    <name evidence="4" type="ORF">SAMN05661093_08557</name>
</gene>
<keyword evidence="2" id="KW-0812">Transmembrane</keyword>
<dbReference type="RefSeq" id="WP_084432986.1">
    <property type="nucleotide sequence ID" value="NZ_FWXV01000010.1"/>
</dbReference>
<sequence>MPLNAILLVLLWGLVAAWLPSLRRGRKQRAVWLTFLPIAIIKTISLQPIATAIQSALGTNADAVIKHLLAIAAAVSLLRFVALITGRPPRRYQVVLGLVVAAVLAGLFTVARDGIHSSADDLLAEPHTAPVELAYWLLLEVYLGTVLCTGCLLVWRVSRVSPTNPLRVGMWLMCAGTGLNAVYAAYKSAYLVAHAAGVELPKDVVAAISDTMLPVAGLLIVSGVLVPGWSLARELVGLRLSMRALAPLWRTMRETFPEMILYVSEKLPSADGVLATARLRLYRRLIEIRDGMLELRGYVPADTAGQAREFLAARGVHSEHVAEACWIEVALRRKRAGGRPCPGGWEAMPGGADEQEEARWLAKVSRAHHKSRHPAEFAERYQVSPSASAHSPAPTP</sequence>
<evidence type="ECO:0000256" key="1">
    <source>
        <dbReference type="SAM" id="MobiDB-lite"/>
    </source>
</evidence>
<organism evidence="4 5">
    <name type="scientific">Kibdelosporangium aridum</name>
    <dbReference type="NCBI Taxonomy" id="2030"/>
    <lineage>
        <taxon>Bacteria</taxon>
        <taxon>Bacillati</taxon>
        <taxon>Actinomycetota</taxon>
        <taxon>Actinomycetes</taxon>
        <taxon>Pseudonocardiales</taxon>
        <taxon>Pseudonocardiaceae</taxon>
        <taxon>Kibdelosporangium</taxon>
    </lineage>
</organism>
<dbReference type="NCBIfam" id="NF042915">
    <property type="entry name" value="MAB_1171c_fam"/>
    <property type="match status" value="1"/>
</dbReference>
<dbReference type="AlphaFoldDB" id="A0A1Y5Y5I4"/>
<feature type="transmembrane region" description="Helical" evidence="2">
    <location>
        <begin position="30"/>
        <end position="57"/>
    </location>
</feature>
<reference evidence="4 5" key="1">
    <citation type="submission" date="2017-04" db="EMBL/GenBank/DDBJ databases">
        <authorList>
            <person name="Afonso C.L."/>
            <person name="Miller P.J."/>
            <person name="Scott M.A."/>
            <person name="Spackman E."/>
            <person name="Goraichik I."/>
            <person name="Dimitrov K.M."/>
            <person name="Suarez D.L."/>
            <person name="Swayne D.E."/>
        </authorList>
    </citation>
    <scope>NUCLEOTIDE SEQUENCE [LARGE SCALE GENOMIC DNA]</scope>
    <source>
        <strain evidence="4 5">DSM 43828</strain>
    </source>
</reference>
<evidence type="ECO:0000259" key="3">
    <source>
        <dbReference type="Pfam" id="PF20182"/>
    </source>
</evidence>
<evidence type="ECO:0000313" key="4">
    <source>
        <dbReference type="EMBL" id="SMD24456.1"/>
    </source>
</evidence>
<feature type="region of interest" description="Disordered" evidence="1">
    <location>
        <begin position="363"/>
        <end position="396"/>
    </location>
</feature>
<feature type="transmembrane region" description="Helical" evidence="2">
    <location>
        <begin position="94"/>
        <end position="115"/>
    </location>
</feature>
<feature type="transmembrane region" description="Helical" evidence="2">
    <location>
        <begin position="206"/>
        <end position="232"/>
    </location>
</feature>
<keyword evidence="2" id="KW-0472">Membrane</keyword>
<evidence type="ECO:0000313" key="5">
    <source>
        <dbReference type="Proteomes" id="UP000192674"/>
    </source>
</evidence>
<feature type="transmembrane region" description="Helical" evidence="2">
    <location>
        <begin position="6"/>
        <end position="23"/>
    </location>
</feature>
<dbReference type="EMBL" id="FWXV01000010">
    <property type="protein sequence ID" value="SMD24456.1"/>
    <property type="molecule type" value="Genomic_DNA"/>
</dbReference>
<dbReference type="Proteomes" id="UP000192674">
    <property type="component" value="Unassembled WGS sequence"/>
</dbReference>
<feature type="compositionally biased region" description="Low complexity" evidence="1">
    <location>
        <begin position="384"/>
        <end position="396"/>
    </location>
</feature>
<keyword evidence="2" id="KW-1133">Transmembrane helix</keyword>
<evidence type="ECO:0000256" key="2">
    <source>
        <dbReference type="SAM" id="Phobius"/>
    </source>
</evidence>